<evidence type="ECO:0000313" key="3">
    <source>
        <dbReference type="EMBL" id="HIX45849.1"/>
    </source>
</evidence>
<keyword evidence="2" id="KW-0808">Transferase</keyword>
<protein>
    <submittedName>
        <fullName evidence="3">Glycogen/starch synthase</fullName>
    </submittedName>
</protein>
<reference evidence="3" key="1">
    <citation type="journal article" date="2021" name="PeerJ">
        <title>Extensive microbial diversity within the chicken gut microbiome revealed by metagenomics and culture.</title>
        <authorList>
            <person name="Gilroy R."/>
            <person name="Ravi A."/>
            <person name="Getino M."/>
            <person name="Pursley I."/>
            <person name="Horton D.L."/>
            <person name="Alikhan N.F."/>
            <person name="Baker D."/>
            <person name="Gharbi K."/>
            <person name="Hall N."/>
            <person name="Watson M."/>
            <person name="Adriaenssens E.M."/>
            <person name="Foster-Nyarko E."/>
            <person name="Jarju S."/>
            <person name="Secka A."/>
            <person name="Antonio M."/>
            <person name="Oren A."/>
            <person name="Chaudhuri R.R."/>
            <person name="La Ragione R."/>
            <person name="Hildebrand F."/>
            <person name="Pallen M.J."/>
        </authorList>
    </citation>
    <scope>NUCLEOTIDE SEQUENCE</scope>
    <source>
        <strain evidence="3">ChiHjej12B11-16260</strain>
    </source>
</reference>
<evidence type="ECO:0000256" key="2">
    <source>
        <dbReference type="ARBA" id="ARBA00022679"/>
    </source>
</evidence>
<dbReference type="PANTHER" id="PTHR10176:SF3">
    <property type="entry name" value="GLYCOGEN [STARCH] SYNTHASE"/>
    <property type="match status" value="1"/>
</dbReference>
<dbReference type="AlphaFoldDB" id="A0A9D2AQX1"/>
<keyword evidence="1" id="KW-0328">Glycosyltransferase</keyword>
<reference evidence="3" key="2">
    <citation type="submission" date="2021-04" db="EMBL/GenBank/DDBJ databases">
        <authorList>
            <person name="Gilroy R."/>
        </authorList>
    </citation>
    <scope>NUCLEOTIDE SEQUENCE</scope>
    <source>
        <strain evidence="3">ChiHjej12B11-16260</strain>
    </source>
</reference>
<dbReference type="GO" id="GO:0004373">
    <property type="term" value="F:alpha-1,4-glucan glucosyltransferase (UDP-glucose donor) activity"/>
    <property type="evidence" value="ECO:0007669"/>
    <property type="project" value="InterPro"/>
</dbReference>
<sequence>MGNDTNMPEYIFEVSWEVCNLVGGIYTVLSTKAKTLQRLHKDKVIFIGPDIWKEKTSPFFIEDATAMGAWAAQAQLPYGLNVRTGRWAVPGNPLVILVDFNPLYAHKNDFYKLMWDLYGVDSLHAYGDYDEASAFAWASALVIENYYNFIDGRNKSVVAHFDEWTTGLGLLYIKQFVPRIATVFTTHATSIGRSIAGNNKPLYDFLPAYDGDQMAQELNMESKHSVEKHAAQHADCFTTVSDITAKECIQLLRRTPDVVTPNGFERNFVPSQKVMSEKRMQARAKLLRIVQNLTGYHPAADAFLIATSGRYEYRNKGIDLFIDAIGRIARRNDIEREIIAFVLTPGWVDAPRADLKERMESEGMFFTPLPDPIVTHRLHNYDNDNIINQIHYLGIENRPNNPVKLIFIPSYLTGSDGLIDMPYYDVLMGMDATAFPSYYEPWGYTPLESIAFGIPTVTTQLSGFGQWIINHEAHTMQDTGVEVLQRNDNNFIDVSEQLASTIVSMVQLKKNAKTALNKAASKQAAEAEWKNFIVYYQEAYAIALQHSKERNK</sequence>
<evidence type="ECO:0000256" key="1">
    <source>
        <dbReference type="ARBA" id="ARBA00022676"/>
    </source>
</evidence>
<dbReference type="GO" id="GO:0005737">
    <property type="term" value="C:cytoplasm"/>
    <property type="evidence" value="ECO:0007669"/>
    <property type="project" value="TreeGrafter"/>
</dbReference>
<dbReference type="Gene3D" id="3.40.50.2000">
    <property type="entry name" value="Glycogen Phosphorylase B"/>
    <property type="match status" value="2"/>
</dbReference>
<dbReference type="SUPFAM" id="SSF53756">
    <property type="entry name" value="UDP-Glycosyltransferase/glycogen phosphorylase"/>
    <property type="match status" value="1"/>
</dbReference>
<dbReference type="Proteomes" id="UP000824246">
    <property type="component" value="Unassembled WGS sequence"/>
</dbReference>
<evidence type="ECO:0000313" key="4">
    <source>
        <dbReference type="Proteomes" id="UP000824246"/>
    </source>
</evidence>
<proteinExistence type="predicted"/>
<dbReference type="InterPro" id="IPR008631">
    <property type="entry name" value="Glycogen_synth"/>
</dbReference>
<accession>A0A9D2AQX1</accession>
<organism evidence="3 4">
    <name type="scientific">Candidatus Barnesiella excrementipullorum</name>
    <dbReference type="NCBI Taxonomy" id="2838479"/>
    <lineage>
        <taxon>Bacteria</taxon>
        <taxon>Pseudomonadati</taxon>
        <taxon>Bacteroidota</taxon>
        <taxon>Bacteroidia</taxon>
        <taxon>Bacteroidales</taxon>
        <taxon>Barnesiellaceae</taxon>
        <taxon>Barnesiella</taxon>
    </lineage>
</organism>
<gene>
    <name evidence="3" type="ORF">H9982_06470</name>
</gene>
<dbReference type="GO" id="GO:0005978">
    <property type="term" value="P:glycogen biosynthetic process"/>
    <property type="evidence" value="ECO:0007669"/>
    <property type="project" value="InterPro"/>
</dbReference>
<dbReference type="EMBL" id="DXFB01000165">
    <property type="protein sequence ID" value="HIX45849.1"/>
    <property type="molecule type" value="Genomic_DNA"/>
</dbReference>
<name>A0A9D2AQX1_9BACT</name>
<comment type="caution">
    <text evidence="3">The sequence shown here is derived from an EMBL/GenBank/DDBJ whole genome shotgun (WGS) entry which is preliminary data.</text>
</comment>
<dbReference type="PANTHER" id="PTHR10176">
    <property type="entry name" value="GLYCOGEN SYNTHASE"/>
    <property type="match status" value="1"/>
</dbReference>
<dbReference type="Pfam" id="PF05693">
    <property type="entry name" value="Glycogen_syn"/>
    <property type="match status" value="2"/>
</dbReference>